<dbReference type="InterPro" id="IPR002941">
    <property type="entry name" value="DNA_methylase_N4/N6"/>
</dbReference>
<dbReference type="Pfam" id="PF01555">
    <property type="entry name" value="N6_N4_Mtase"/>
    <property type="match status" value="1"/>
</dbReference>
<organism evidence="10 11">
    <name type="scientific">Barrientosiimonas humi</name>
    <dbReference type="NCBI Taxonomy" id="999931"/>
    <lineage>
        <taxon>Bacteria</taxon>
        <taxon>Bacillati</taxon>
        <taxon>Actinomycetota</taxon>
        <taxon>Actinomycetes</taxon>
        <taxon>Micrococcales</taxon>
        <taxon>Dermacoccaceae</taxon>
        <taxon>Barrientosiimonas</taxon>
    </lineage>
</organism>
<dbReference type="GO" id="GO:0015667">
    <property type="term" value="F:site-specific DNA-methyltransferase (cytosine-N4-specific) activity"/>
    <property type="evidence" value="ECO:0007669"/>
    <property type="project" value="UniProtKB-EC"/>
</dbReference>
<evidence type="ECO:0000259" key="9">
    <source>
        <dbReference type="Pfam" id="PF01555"/>
    </source>
</evidence>
<evidence type="ECO:0000256" key="4">
    <source>
        <dbReference type="ARBA" id="ARBA00022691"/>
    </source>
</evidence>
<dbReference type="RefSeq" id="WP_170206792.1">
    <property type="nucleotide sequence ID" value="NZ_CAJTBP010000001.1"/>
</dbReference>
<protein>
    <recommendedName>
        <fullName evidence="8">Methyltransferase</fullName>
        <ecNumber evidence="8">2.1.1.-</ecNumber>
    </recommendedName>
</protein>
<dbReference type="InterPro" id="IPR001091">
    <property type="entry name" value="RM_Methyltransferase"/>
</dbReference>
<dbReference type="InterPro" id="IPR017985">
    <property type="entry name" value="MeTrfase_CN4_CS"/>
</dbReference>
<dbReference type="EC" id="2.1.1.-" evidence="8"/>
<keyword evidence="11" id="KW-1185">Reference proteome</keyword>
<evidence type="ECO:0000256" key="7">
    <source>
        <dbReference type="ARBA" id="ARBA00049120"/>
    </source>
</evidence>
<dbReference type="Proteomes" id="UP000318336">
    <property type="component" value="Unassembled WGS sequence"/>
</dbReference>
<gene>
    <name evidence="10" type="ORF">FB554_1174</name>
</gene>
<evidence type="ECO:0000256" key="1">
    <source>
        <dbReference type="ARBA" id="ARBA00010203"/>
    </source>
</evidence>
<dbReference type="SUPFAM" id="SSF53335">
    <property type="entry name" value="S-adenosyl-L-methionine-dependent methyltransferases"/>
    <property type="match status" value="1"/>
</dbReference>
<dbReference type="Gene3D" id="3.40.50.150">
    <property type="entry name" value="Vaccinia Virus protein VP39"/>
    <property type="match status" value="2"/>
</dbReference>
<evidence type="ECO:0000256" key="6">
    <source>
        <dbReference type="ARBA" id="ARBA00023125"/>
    </source>
</evidence>
<keyword evidence="3" id="KW-0808">Transferase</keyword>
<accession>A0A542XB36</accession>
<dbReference type="InterPro" id="IPR029063">
    <property type="entry name" value="SAM-dependent_MTases_sf"/>
</dbReference>
<evidence type="ECO:0000313" key="10">
    <source>
        <dbReference type="EMBL" id="TQL33040.1"/>
    </source>
</evidence>
<sequence length="230" mass="24270">MNSESDDGQVRGPALPLRPYVLASSADLAAERAVGADEDVHFTASLARSVIEDLTVAGDRVLDPFAGFGTTLRVATELGRSAVGVELLPERCTVARAAAPSATVVEGDARGLDRLVSGPFDLVLTSPPYRTERDHPADPLSAYARDRGDYPTYLRELTGVVAACVDLLADGGHVVLNVANIAAHQGFTPLAWDLGRAVTSVARVVQDVPVCWDALPHDLASDHLIVLARS</sequence>
<dbReference type="GO" id="GO:0008170">
    <property type="term" value="F:N-methyltransferase activity"/>
    <property type="evidence" value="ECO:0007669"/>
    <property type="project" value="InterPro"/>
</dbReference>
<comment type="similarity">
    <text evidence="1">Belongs to the N(4)/N(6)-methyltransferase family. N(4) subfamily.</text>
</comment>
<dbReference type="AlphaFoldDB" id="A0A542XB36"/>
<feature type="domain" description="DNA methylase N-4/N-6" evidence="9">
    <location>
        <begin position="43"/>
        <end position="95"/>
    </location>
</feature>
<evidence type="ECO:0000313" key="11">
    <source>
        <dbReference type="Proteomes" id="UP000318336"/>
    </source>
</evidence>
<dbReference type="PRINTS" id="PR00508">
    <property type="entry name" value="S21N4MTFRASE"/>
</dbReference>
<dbReference type="GO" id="GO:0003677">
    <property type="term" value="F:DNA binding"/>
    <property type="evidence" value="ECO:0007669"/>
    <property type="project" value="UniProtKB-KW"/>
</dbReference>
<evidence type="ECO:0000256" key="8">
    <source>
        <dbReference type="RuleBase" id="RU362026"/>
    </source>
</evidence>
<evidence type="ECO:0000256" key="3">
    <source>
        <dbReference type="ARBA" id="ARBA00022679"/>
    </source>
</evidence>
<keyword evidence="5" id="KW-0680">Restriction system</keyword>
<dbReference type="GO" id="GO:0032259">
    <property type="term" value="P:methylation"/>
    <property type="evidence" value="ECO:0007669"/>
    <property type="project" value="UniProtKB-KW"/>
</dbReference>
<dbReference type="PROSITE" id="PS00093">
    <property type="entry name" value="N4_MTASE"/>
    <property type="match status" value="1"/>
</dbReference>
<keyword evidence="2 10" id="KW-0489">Methyltransferase</keyword>
<name>A0A542XB36_9MICO</name>
<dbReference type="CDD" id="cd02440">
    <property type="entry name" value="AdoMet_MTases"/>
    <property type="match status" value="1"/>
</dbReference>
<comment type="catalytic activity">
    <reaction evidence="7">
        <text>a 2'-deoxycytidine in DNA + S-adenosyl-L-methionine = an N(4)-methyl-2'-deoxycytidine in DNA + S-adenosyl-L-homocysteine + H(+)</text>
        <dbReference type="Rhea" id="RHEA:16857"/>
        <dbReference type="Rhea" id="RHEA-COMP:11369"/>
        <dbReference type="Rhea" id="RHEA-COMP:13674"/>
        <dbReference type="ChEBI" id="CHEBI:15378"/>
        <dbReference type="ChEBI" id="CHEBI:57856"/>
        <dbReference type="ChEBI" id="CHEBI:59789"/>
        <dbReference type="ChEBI" id="CHEBI:85452"/>
        <dbReference type="ChEBI" id="CHEBI:137933"/>
        <dbReference type="EC" id="2.1.1.113"/>
    </reaction>
</comment>
<keyword evidence="6" id="KW-0238">DNA-binding</keyword>
<dbReference type="EMBL" id="VFOK01000001">
    <property type="protein sequence ID" value="TQL33040.1"/>
    <property type="molecule type" value="Genomic_DNA"/>
</dbReference>
<reference evidence="10 11" key="1">
    <citation type="submission" date="2019-06" db="EMBL/GenBank/DDBJ databases">
        <title>Sequencing the genomes of 1000 actinobacteria strains.</title>
        <authorList>
            <person name="Klenk H.-P."/>
        </authorList>
    </citation>
    <scope>NUCLEOTIDE SEQUENCE [LARGE SCALE GENOMIC DNA]</scope>
    <source>
        <strain evidence="10 11">DSM 24617</strain>
    </source>
</reference>
<proteinExistence type="inferred from homology"/>
<evidence type="ECO:0000256" key="2">
    <source>
        <dbReference type="ARBA" id="ARBA00022603"/>
    </source>
</evidence>
<keyword evidence="4" id="KW-0949">S-adenosyl-L-methionine</keyword>
<evidence type="ECO:0000256" key="5">
    <source>
        <dbReference type="ARBA" id="ARBA00022747"/>
    </source>
</evidence>
<dbReference type="GO" id="GO:0009307">
    <property type="term" value="P:DNA restriction-modification system"/>
    <property type="evidence" value="ECO:0007669"/>
    <property type="project" value="UniProtKB-KW"/>
</dbReference>
<comment type="caution">
    <text evidence="10">The sequence shown here is derived from an EMBL/GenBank/DDBJ whole genome shotgun (WGS) entry which is preliminary data.</text>
</comment>